<dbReference type="AlphaFoldDB" id="A0A931MJB0"/>
<dbReference type="PANTHER" id="PTHR43685:SF2">
    <property type="entry name" value="GLYCOSYLTRANSFERASE 2-LIKE DOMAIN-CONTAINING PROTEIN"/>
    <property type="match status" value="1"/>
</dbReference>
<dbReference type="RefSeq" id="WP_196987868.1">
    <property type="nucleotide sequence ID" value="NZ_JADWYS010000001.1"/>
</dbReference>
<dbReference type="InterPro" id="IPR050834">
    <property type="entry name" value="Glycosyltransf_2"/>
</dbReference>
<evidence type="ECO:0000259" key="1">
    <source>
        <dbReference type="Pfam" id="PF00535"/>
    </source>
</evidence>
<sequence length="322" mass="35947">MKFSVVIPLYNKARFIEGAVRSALEQTHRPYEVIVIDDGSTDGGADLIEDLDFQSVRVVRQVNAGVSAARNRGISLAQGDWVAFLDADDWHHPAFLANVAKAHYSCPEAQMIAAGFKQVDGDSDAEPEAWDVPETFCEVELVSDLRVRWMKSAPFFTSSVAVRTKLLRSMKPCFIEGESYGEDLDLWFRLSDRTPVALINAPLAAYRAAVAGSLTGAWHPRKLAPFLARMRQGAREGTIPQHLRRSALWFVAQQEVTLARELLAAGRRREAIACLMKARDAALTRRWLLTAAMISMPAQFADRWQRWRVRSADAYSQEGTAP</sequence>
<dbReference type="SUPFAM" id="SSF53448">
    <property type="entry name" value="Nucleotide-diphospho-sugar transferases"/>
    <property type="match status" value="1"/>
</dbReference>
<dbReference type="CDD" id="cd00761">
    <property type="entry name" value="Glyco_tranf_GTA_type"/>
    <property type="match status" value="1"/>
</dbReference>
<reference evidence="2" key="1">
    <citation type="submission" date="2020-11" db="EMBL/GenBank/DDBJ databases">
        <title>Bacterial whole genome sequence for Caenimonas sp. DR4.4.</title>
        <authorList>
            <person name="Le V."/>
            <person name="Ko S.-R."/>
            <person name="Ahn C.-Y."/>
            <person name="Oh H.-M."/>
        </authorList>
    </citation>
    <scope>NUCLEOTIDE SEQUENCE</scope>
    <source>
        <strain evidence="2">DR4.4</strain>
    </source>
</reference>
<dbReference type="EMBL" id="JADWYS010000001">
    <property type="protein sequence ID" value="MBG9390110.1"/>
    <property type="molecule type" value="Genomic_DNA"/>
</dbReference>
<comment type="caution">
    <text evidence="2">The sequence shown here is derived from an EMBL/GenBank/DDBJ whole genome shotgun (WGS) entry which is preliminary data.</text>
</comment>
<accession>A0A931MJB0</accession>
<protein>
    <submittedName>
        <fullName evidence="2">Glycosyltransferase</fullName>
    </submittedName>
</protein>
<dbReference type="PANTHER" id="PTHR43685">
    <property type="entry name" value="GLYCOSYLTRANSFERASE"/>
    <property type="match status" value="1"/>
</dbReference>
<dbReference type="Proteomes" id="UP000651050">
    <property type="component" value="Unassembled WGS sequence"/>
</dbReference>
<organism evidence="2 3">
    <name type="scientific">Caenimonas aquaedulcis</name>
    <dbReference type="NCBI Taxonomy" id="2793270"/>
    <lineage>
        <taxon>Bacteria</taxon>
        <taxon>Pseudomonadati</taxon>
        <taxon>Pseudomonadota</taxon>
        <taxon>Betaproteobacteria</taxon>
        <taxon>Burkholderiales</taxon>
        <taxon>Comamonadaceae</taxon>
        <taxon>Caenimonas</taxon>
    </lineage>
</organism>
<feature type="domain" description="Glycosyltransferase 2-like" evidence="1">
    <location>
        <begin position="4"/>
        <end position="105"/>
    </location>
</feature>
<evidence type="ECO:0000313" key="3">
    <source>
        <dbReference type="Proteomes" id="UP000651050"/>
    </source>
</evidence>
<keyword evidence="3" id="KW-1185">Reference proteome</keyword>
<evidence type="ECO:0000313" key="2">
    <source>
        <dbReference type="EMBL" id="MBG9390110.1"/>
    </source>
</evidence>
<dbReference type="InterPro" id="IPR001173">
    <property type="entry name" value="Glyco_trans_2-like"/>
</dbReference>
<dbReference type="Gene3D" id="3.90.550.10">
    <property type="entry name" value="Spore Coat Polysaccharide Biosynthesis Protein SpsA, Chain A"/>
    <property type="match status" value="1"/>
</dbReference>
<name>A0A931MJB0_9BURK</name>
<dbReference type="InterPro" id="IPR029044">
    <property type="entry name" value="Nucleotide-diphossugar_trans"/>
</dbReference>
<dbReference type="Pfam" id="PF00535">
    <property type="entry name" value="Glycos_transf_2"/>
    <property type="match status" value="1"/>
</dbReference>
<gene>
    <name evidence="2" type="ORF">I5803_18925</name>
</gene>
<proteinExistence type="predicted"/>